<proteinExistence type="predicted"/>
<accession>A0A0A1TD24</accession>
<dbReference type="EMBL" id="CDHN01000005">
    <property type="protein sequence ID" value="CEJ92659.1"/>
    <property type="molecule type" value="Genomic_DNA"/>
</dbReference>
<feature type="signal peptide" evidence="2">
    <location>
        <begin position="1"/>
        <end position="15"/>
    </location>
</feature>
<name>A0A0A1TD24_9HYPO</name>
<feature type="region of interest" description="Disordered" evidence="1">
    <location>
        <begin position="96"/>
        <end position="115"/>
    </location>
</feature>
<evidence type="ECO:0008006" key="5">
    <source>
        <dbReference type="Google" id="ProtNLM"/>
    </source>
</evidence>
<feature type="chain" id="PRO_5012813756" description="GPI anchored serine-rich protein" evidence="2">
    <location>
        <begin position="16"/>
        <end position="138"/>
    </location>
</feature>
<dbReference type="Proteomes" id="UP000039046">
    <property type="component" value="Unassembled WGS sequence"/>
</dbReference>
<feature type="compositionally biased region" description="Polar residues" evidence="1">
    <location>
        <begin position="104"/>
        <end position="113"/>
    </location>
</feature>
<dbReference type="OrthoDB" id="4870662at2759"/>
<protein>
    <recommendedName>
        <fullName evidence="5">GPI anchored serine-rich protein</fullName>
    </recommendedName>
</protein>
<keyword evidence="4" id="KW-1185">Reference proteome</keyword>
<evidence type="ECO:0000313" key="4">
    <source>
        <dbReference type="Proteomes" id="UP000039046"/>
    </source>
</evidence>
<dbReference type="HOGENOM" id="CLU_1856702_0_0_1"/>
<evidence type="ECO:0000313" key="3">
    <source>
        <dbReference type="EMBL" id="CEJ92659.1"/>
    </source>
</evidence>
<reference evidence="3 4" key="1">
    <citation type="journal article" date="2015" name="Genome Announc.">
        <title>Draft Genome Sequence and Gene Annotation of the Entomopathogenic Fungus Verticillium hemipterigenum.</title>
        <authorList>
            <person name="Horn F."/>
            <person name="Habel A."/>
            <person name="Scharf D.H."/>
            <person name="Dworschak J."/>
            <person name="Brakhage A.A."/>
            <person name="Guthke R."/>
            <person name="Hertweck C."/>
            <person name="Linde J."/>
        </authorList>
    </citation>
    <scope>NUCLEOTIDE SEQUENCE [LARGE SCALE GENOMIC DNA]</scope>
</reference>
<gene>
    <name evidence="3" type="ORF">VHEMI08295</name>
</gene>
<dbReference type="AlphaFoldDB" id="A0A0A1TD24"/>
<evidence type="ECO:0000256" key="1">
    <source>
        <dbReference type="SAM" id="MobiDB-lite"/>
    </source>
</evidence>
<sequence length="138" mass="13419">MKFFTIASLATLAAADVSTVICPTCKPASSTPDVVTRAPLPTSSCTAPKLTTVPVSGGGSITTITTVYTITSCAPTVTNCPVGSKTTQVMTMPVGTKPSGGNSGTPSQPTTVPITGAGARLGAPAAALVGAVLVALAL</sequence>
<organism evidence="3 4">
    <name type="scientific">[Torrubiella] hemipterigena</name>
    <dbReference type="NCBI Taxonomy" id="1531966"/>
    <lineage>
        <taxon>Eukaryota</taxon>
        <taxon>Fungi</taxon>
        <taxon>Dikarya</taxon>
        <taxon>Ascomycota</taxon>
        <taxon>Pezizomycotina</taxon>
        <taxon>Sordariomycetes</taxon>
        <taxon>Hypocreomycetidae</taxon>
        <taxon>Hypocreales</taxon>
        <taxon>Clavicipitaceae</taxon>
        <taxon>Clavicipitaceae incertae sedis</taxon>
        <taxon>'Torrubiella' clade</taxon>
    </lineage>
</organism>
<keyword evidence="2" id="KW-0732">Signal</keyword>
<evidence type="ECO:0000256" key="2">
    <source>
        <dbReference type="SAM" id="SignalP"/>
    </source>
</evidence>